<sequence length="452" mass="48785">MKKALSVILAVSMVSSMLVGCGNTAETNTEKTAKEETAKGDTAEEQVLKVAAFEGGYGADMWAEVCKAFEASHEGVKIELQIDKKIEDVISPSMKAGEYPDVIHLATGREAALTETLTKENGLEPLTDVLDMTVPGEDVKVKDKIVPGFVDTLATNPYGDGVTYYAPMFYSPCGLFYNAGLLKEKGWEVPTTWDGMWELGEKAKAEGIALFTYPTTGYFDAFMFALISSAGGSETFDKAMSYDDGIWESADLTKVFDICGKLAAFTESTTVANANDQNFTKNQQLILDNKAIFCPNGTWLPGEMKDAPRADGFEWGFTALPAVNNGGAGSSFCWFEQMWIPAAAENKDMAKEFIAYMYSDEAAAIFAKSNAVQPIAGVSENLEGDNKMFYSVYDNGATAVMGGFQATAPVEGVSMKDTLFGTVDSVVSGDKTVADWQKAVEEVSDKLRDAVQ</sequence>
<dbReference type="InterPro" id="IPR050490">
    <property type="entry name" value="Bact_solute-bd_prot1"/>
</dbReference>
<dbReference type="AlphaFoldDB" id="A0A1D3TQ02"/>
<dbReference type="NCBIfam" id="TIGR03850">
    <property type="entry name" value="bind_CPR_0540"/>
    <property type="match status" value="1"/>
</dbReference>
<feature type="chain" id="PRO_5039544274" evidence="5">
    <location>
        <begin position="21"/>
        <end position="452"/>
    </location>
</feature>
<evidence type="ECO:0000256" key="1">
    <source>
        <dbReference type="ARBA" id="ARBA00004196"/>
    </source>
</evidence>
<dbReference type="SUPFAM" id="SSF53850">
    <property type="entry name" value="Periplasmic binding protein-like II"/>
    <property type="match status" value="1"/>
</dbReference>
<dbReference type="PANTHER" id="PTHR43649:SF31">
    <property type="entry name" value="SN-GLYCEROL-3-PHOSPHATE-BINDING PERIPLASMIC PROTEIN UGPB"/>
    <property type="match status" value="1"/>
</dbReference>
<dbReference type="EMBL" id="FMKA01000001">
    <property type="protein sequence ID" value="SCP95489.1"/>
    <property type="molecule type" value="Genomic_DNA"/>
</dbReference>
<accession>A0A1D3TQ02</accession>
<feature type="signal peptide" evidence="5">
    <location>
        <begin position="1"/>
        <end position="20"/>
    </location>
</feature>
<dbReference type="Gene3D" id="3.40.190.10">
    <property type="entry name" value="Periplasmic binding protein-like II"/>
    <property type="match status" value="1"/>
</dbReference>
<evidence type="ECO:0000256" key="2">
    <source>
        <dbReference type="ARBA" id="ARBA00008520"/>
    </source>
</evidence>
<proteinExistence type="inferred from homology"/>
<evidence type="ECO:0000256" key="3">
    <source>
        <dbReference type="ARBA" id="ARBA00022448"/>
    </source>
</evidence>
<gene>
    <name evidence="6" type="ORF">SAMN05421730_1001605</name>
</gene>
<comment type="similarity">
    <text evidence="2">Belongs to the bacterial solute-binding protein 1 family.</text>
</comment>
<dbReference type="RefSeq" id="WP_091229790.1">
    <property type="nucleotide sequence ID" value="NZ_FMKA01000001.1"/>
</dbReference>
<protein>
    <submittedName>
        <fullName evidence="6">N-acetylglucosamine transport system substrate-binding protein</fullName>
    </submittedName>
</protein>
<dbReference type="OrthoDB" id="94797at2"/>
<keyword evidence="3" id="KW-0813">Transport</keyword>
<dbReference type="STRING" id="1619234.SAMN05421730_1001605"/>
<organism evidence="6 7">
    <name type="scientific">Anaerobium acetethylicum</name>
    <dbReference type="NCBI Taxonomy" id="1619234"/>
    <lineage>
        <taxon>Bacteria</taxon>
        <taxon>Bacillati</taxon>
        <taxon>Bacillota</taxon>
        <taxon>Clostridia</taxon>
        <taxon>Lachnospirales</taxon>
        <taxon>Lachnospiraceae</taxon>
        <taxon>Anaerobium</taxon>
    </lineage>
</organism>
<dbReference type="Proteomes" id="UP000199315">
    <property type="component" value="Unassembled WGS sequence"/>
</dbReference>
<evidence type="ECO:0000313" key="6">
    <source>
        <dbReference type="EMBL" id="SCP95489.1"/>
    </source>
</evidence>
<dbReference type="InterPro" id="IPR006059">
    <property type="entry name" value="SBP"/>
</dbReference>
<dbReference type="PANTHER" id="PTHR43649">
    <property type="entry name" value="ARABINOSE-BINDING PROTEIN-RELATED"/>
    <property type="match status" value="1"/>
</dbReference>
<dbReference type="Pfam" id="PF01547">
    <property type="entry name" value="SBP_bac_1"/>
    <property type="match status" value="1"/>
</dbReference>
<reference evidence="6 7" key="1">
    <citation type="submission" date="2016-09" db="EMBL/GenBank/DDBJ databases">
        <authorList>
            <person name="Capua I."/>
            <person name="De Benedictis P."/>
            <person name="Joannis T."/>
            <person name="Lombin L.H."/>
            <person name="Cattoli G."/>
        </authorList>
    </citation>
    <scope>NUCLEOTIDE SEQUENCE [LARGE SCALE GENOMIC DNA]</scope>
    <source>
        <strain evidence="6 7">GluBS11</strain>
    </source>
</reference>
<evidence type="ECO:0000256" key="4">
    <source>
        <dbReference type="ARBA" id="ARBA00022729"/>
    </source>
</evidence>
<comment type="subcellular location">
    <subcellularLocation>
        <location evidence="1">Cell envelope</location>
    </subcellularLocation>
</comment>
<dbReference type="InterPro" id="IPR022387">
    <property type="entry name" value="Bind_CPR0540"/>
</dbReference>
<evidence type="ECO:0000313" key="7">
    <source>
        <dbReference type="Proteomes" id="UP000199315"/>
    </source>
</evidence>
<dbReference type="GO" id="GO:0030313">
    <property type="term" value="C:cell envelope"/>
    <property type="evidence" value="ECO:0007669"/>
    <property type="project" value="UniProtKB-SubCell"/>
</dbReference>
<evidence type="ECO:0000256" key="5">
    <source>
        <dbReference type="SAM" id="SignalP"/>
    </source>
</evidence>
<keyword evidence="7" id="KW-1185">Reference proteome</keyword>
<keyword evidence="4 5" id="KW-0732">Signal</keyword>
<dbReference type="PROSITE" id="PS51257">
    <property type="entry name" value="PROKAR_LIPOPROTEIN"/>
    <property type="match status" value="1"/>
</dbReference>
<name>A0A1D3TQ02_9FIRM</name>